<protein>
    <submittedName>
        <fullName evidence="1">Uncharacterized protein</fullName>
    </submittedName>
</protein>
<gene>
    <name evidence="1" type="ORF">FuraDRAFT_1099</name>
</gene>
<organism evidence="1 2">
    <name type="scientific">Pseudogulbenkiania ferrooxidans 2002</name>
    <dbReference type="NCBI Taxonomy" id="279714"/>
    <lineage>
        <taxon>Bacteria</taxon>
        <taxon>Pseudomonadati</taxon>
        <taxon>Pseudomonadota</taxon>
        <taxon>Betaproteobacteria</taxon>
        <taxon>Neisseriales</taxon>
        <taxon>Chromobacteriaceae</taxon>
        <taxon>Pseudogulbenkiania</taxon>
    </lineage>
</organism>
<reference evidence="1 2" key="1">
    <citation type="submission" date="2009-02" db="EMBL/GenBank/DDBJ databases">
        <title>Sequencing of the draft genome and assembly of Lutiella nitroferrum 2002.</title>
        <authorList>
            <consortium name="US DOE Joint Genome Institute (JGI-PGF)"/>
            <person name="Lucas S."/>
            <person name="Copeland A."/>
            <person name="Lapidus A."/>
            <person name="Glavina del Rio T."/>
            <person name="Tice H."/>
            <person name="Bruce D."/>
            <person name="Goodwin L."/>
            <person name="Pitluck S."/>
            <person name="Larimer F."/>
            <person name="Land M.L."/>
            <person name="Hauser L."/>
            <person name="Coates J.D."/>
        </authorList>
    </citation>
    <scope>NUCLEOTIDE SEQUENCE [LARGE SCALE GENOMIC DNA]</scope>
    <source>
        <strain evidence="1 2">2002</strain>
    </source>
</reference>
<proteinExistence type="predicted"/>
<dbReference type="RefSeq" id="WP_008953119.1">
    <property type="nucleotide sequence ID" value="NZ_ACIS01000003.1"/>
</dbReference>
<evidence type="ECO:0000313" key="2">
    <source>
        <dbReference type="Proteomes" id="UP000003165"/>
    </source>
</evidence>
<dbReference type="EMBL" id="ACIS01000003">
    <property type="protein sequence ID" value="EEG09159.1"/>
    <property type="molecule type" value="Genomic_DNA"/>
</dbReference>
<sequence>MIQRPWGAIAICAAVFLQRLPEQMEWSSLAWPSGNAFQGATSMNTLACLTRAGANRNSLPMNWYTLDVVLADDFPRA</sequence>
<evidence type="ECO:0000313" key="1">
    <source>
        <dbReference type="EMBL" id="EEG09159.1"/>
    </source>
</evidence>
<comment type="caution">
    <text evidence="1">The sequence shown here is derived from an EMBL/GenBank/DDBJ whole genome shotgun (WGS) entry which is preliminary data.</text>
</comment>
<accession>B9Z164</accession>
<keyword evidence="2" id="KW-1185">Reference proteome</keyword>
<dbReference type="AlphaFoldDB" id="B9Z164"/>
<name>B9Z164_9NEIS</name>
<dbReference type="Proteomes" id="UP000003165">
    <property type="component" value="Unassembled WGS sequence"/>
</dbReference>